<reference evidence="1 2" key="1">
    <citation type="journal article" date="2009" name="Nature">
        <title>Evolution of pathogenicity and sexual reproduction in eight Candida genomes.</title>
        <authorList>
            <person name="Butler G."/>
            <person name="Rasmussen M.D."/>
            <person name="Lin M.F."/>
            <person name="Santos M.A."/>
            <person name="Sakthikumar S."/>
            <person name="Munro C.A."/>
            <person name="Rheinbay E."/>
            <person name="Grabherr M."/>
            <person name="Forche A."/>
            <person name="Reedy J.L."/>
            <person name="Agrafioti I."/>
            <person name="Arnaud M.B."/>
            <person name="Bates S."/>
            <person name="Brown A.J."/>
            <person name="Brunke S."/>
            <person name="Costanzo M.C."/>
            <person name="Fitzpatrick D.A."/>
            <person name="de Groot P.W."/>
            <person name="Harris D."/>
            <person name="Hoyer L.L."/>
            <person name="Hube B."/>
            <person name="Klis F.M."/>
            <person name="Kodira C."/>
            <person name="Lennard N."/>
            <person name="Logue M.E."/>
            <person name="Martin R."/>
            <person name="Neiman A.M."/>
            <person name="Nikolaou E."/>
            <person name="Quail M.A."/>
            <person name="Quinn J."/>
            <person name="Santos M.C."/>
            <person name="Schmitzberger F.F."/>
            <person name="Sherlock G."/>
            <person name="Shah P."/>
            <person name="Silverstein K.A."/>
            <person name="Skrzypek M.S."/>
            <person name="Soll D."/>
            <person name="Staggs R."/>
            <person name="Stansfield I."/>
            <person name="Stumpf M.P."/>
            <person name="Sudbery P.E."/>
            <person name="Srikantha T."/>
            <person name="Zeng Q."/>
            <person name="Berman J."/>
            <person name="Berriman M."/>
            <person name="Heitman J."/>
            <person name="Gow N.A."/>
            <person name="Lorenz M.C."/>
            <person name="Birren B.W."/>
            <person name="Kellis M."/>
            <person name="Cuomo C.A."/>
        </authorList>
    </citation>
    <scope>NUCLEOTIDE SEQUENCE [LARGE SCALE GENOMIC DNA]</scope>
    <source>
        <strain evidence="2">ATCC 6260 / CBS 566 / DSM 6381 / JCM 1539 / NBRC 10279 / NRRL Y-324</strain>
    </source>
</reference>
<dbReference type="EMBL" id="CH408160">
    <property type="protein sequence ID" value="EDK40997.2"/>
    <property type="molecule type" value="Genomic_DNA"/>
</dbReference>
<sequence length="273" mass="31027">MKVSSSVFSLFTKRRGYPVSHNLENGLNVIPTILSRNFISLILVLLLLTSPTLCLSHSTHSNKVCYLLLHSRLHRESDIIHHHYITTNDGTIRKALNIYTANTSEPLVTVVGNDVDVLVNSMSGLNELGDDMTYVSEFDYCSYLCIMKSKTHTSANLEERRVIEQYDKYHRHSNQLETVEDELPREKRSQACPPSIKCKVRHDCVKYGDLCNTCEVEVWSMNTGTCKGEDEHETYRGATGPLGIFHEFRASRGTFLETVHFMSIAFYKKGVSN</sequence>
<dbReference type="AlphaFoldDB" id="A5DP94"/>
<dbReference type="RefSeq" id="XP_001483140.2">
    <property type="nucleotide sequence ID" value="XM_001483090.1"/>
</dbReference>
<dbReference type="Proteomes" id="UP000001997">
    <property type="component" value="Unassembled WGS sequence"/>
</dbReference>
<keyword evidence="2" id="KW-1185">Reference proteome</keyword>
<dbReference type="HOGENOM" id="CLU_1019798_0_0_1"/>
<evidence type="ECO:0000313" key="2">
    <source>
        <dbReference type="Proteomes" id="UP000001997"/>
    </source>
</evidence>
<protein>
    <submittedName>
        <fullName evidence="1">Uncharacterized protein</fullName>
    </submittedName>
</protein>
<dbReference type="InParanoid" id="A5DP94"/>
<organism evidence="1 2">
    <name type="scientific">Meyerozyma guilliermondii (strain ATCC 6260 / CBS 566 / DSM 6381 / JCM 1539 / NBRC 10279 / NRRL Y-324)</name>
    <name type="common">Yeast</name>
    <name type="synonym">Candida guilliermondii</name>
    <dbReference type="NCBI Taxonomy" id="294746"/>
    <lineage>
        <taxon>Eukaryota</taxon>
        <taxon>Fungi</taxon>
        <taxon>Dikarya</taxon>
        <taxon>Ascomycota</taxon>
        <taxon>Saccharomycotina</taxon>
        <taxon>Pichiomycetes</taxon>
        <taxon>Debaryomycetaceae</taxon>
        <taxon>Meyerozyma</taxon>
    </lineage>
</organism>
<gene>
    <name evidence="1" type="ORF">PGUG_05095</name>
</gene>
<name>A5DP94_PICGU</name>
<evidence type="ECO:0000313" key="1">
    <source>
        <dbReference type="EMBL" id="EDK40997.2"/>
    </source>
</evidence>
<proteinExistence type="predicted"/>
<dbReference type="VEuPathDB" id="FungiDB:PGUG_05095"/>
<dbReference type="KEGG" id="pgu:PGUG_05095"/>
<accession>A5DP94</accession>
<dbReference type="GeneID" id="5124714"/>